<name>A0A0B4X4Q7_9HYPH</name>
<evidence type="ECO:0008006" key="4">
    <source>
        <dbReference type="Google" id="ProtNLM"/>
    </source>
</evidence>
<dbReference type="Proteomes" id="UP000031368">
    <property type="component" value="Chromosome"/>
</dbReference>
<accession>A0A0B4X4Q7</accession>
<evidence type="ECO:0000313" key="3">
    <source>
        <dbReference type="Proteomes" id="UP000031368"/>
    </source>
</evidence>
<dbReference type="HOGENOM" id="CLU_115400_0_0_5"/>
<feature type="chain" id="PRO_5002098513" description="Outer membrane lipoprotein" evidence="1">
    <location>
        <begin position="22"/>
        <end position="168"/>
    </location>
</feature>
<gene>
    <name evidence="2" type="ORF">RGR602_CH02838</name>
</gene>
<dbReference type="EMBL" id="CP006877">
    <property type="protein sequence ID" value="AJD42156.1"/>
    <property type="molecule type" value="Genomic_DNA"/>
</dbReference>
<dbReference type="KEGG" id="rga:RGR602_CH02838"/>
<dbReference type="RefSeq" id="WP_039845612.1">
    <property type="nucleotide sequence ID" value="NZ_CP006877.1"/>
</dbReference>
<keyword evidence="3" id="KW-1185">Reference proteome</keyword>
<keyword evidence="1" id="KW-0732">Signal</keyword>
<dbReference type="AlphaFoldDB" id="A0A0B4X4Q7"/>
<protein>
    <recommendedName>
        <fullName evidence="4">Outer membrane lipoprotein</fullName>
    </recommendedName>
</protein>
<reference evidence="2 3" key="1">
    <citation type="submission" date="2013-11" db="EMBL/GenBank/DDBJ databases">
        <title>Complete genome sequence of Rhizobium gallicum bv. gallicum R602.</title>
        <authorList>
            <person name="Bustos P."/>
            <person name="Santamaria R.I."/>
            <person name="Lozano L."/>
            <person name="Acosta J.L."/>
            <person name="Ormeno-Orrillo E."/>
            <person name="Rogel M.A."/>
            <person name="Romero D."/>
            <person name="Cevallos M.A."/>
            <person name="Martinez-Romero E."/>
            <person name="Gonzalez V."/>
        </authorList>
    </citation>
    <scope>NUCLEOTIDE SEQUENCE [LARGE SCALE GENOMIC DNA]</scope>
    <source>
        <strain evidence="2 3">R602</strain>
    </source>
</reference>
<proteinExistence type="predicted"/>
<evidence type="ECO:0000313" key="2">
    <source>
        <dbReference type="EMBL" id="AJD42156.1"/>
    </source>
</evidence>
<feature type="signal peptide" evidence="1">
    <location>
        <begin position="1"/>
        <end position="21"/>
    </location>
</feature>
<organism evidence="2 3">
    <name type="scientific">Rhizobium gallicum bv. gallicum R602sp</name>
    <dbReference type="NCBI Taxonomy" id="1041138"/>
    <lineage>
        <taxon>Bacteria</taxon>
        <taxon>Pseudomonadati</taxon>
        <taxon>Pseudomonadota</taxon>
        <taxon>Alphaproteobacteria</taxon>
        <taxon>Hyphomicrobiales</taxon>
        <taxon>Rhizobiaceae</taxon>
        <taxon>Rhizobium/Agrobacterium group</taxon>
        <taxon>Rhizobium</taxon>
    </lineage>
</organism>
<evidence type="ECO:0000256" key="1">
    <source>
        <dbReference type="SAM" id="SignalP"/>
    </source>
</evidence>
<sequence>MRRAVYLLSLALAGSQPLAAAAQEANFLQSLAGNWQGAGQVLMRIGSDPVNVRCSFATTAGRANFSMNGSCRGFVVVRRAVSANLRVSGGRYTGTYVGPMGLPSALSGSRRGNAINLSVRWARPVNGDRNATMTIEKVGADGLRLRTVDRDHATGGSVVTSNIDLMRQ</sequence>